<evidence type="ECO:0000256" key="5">
    <source>
        <dbReference type="ARBA" id="ARBA00023277"/>
    </source>
</evidence>
<feature type="chain" id="PRO_5017742520" description="glucan endo-1,3-beta-D-glucosidase" evidence="10">
    <location>
        <begin position="18"/>
        <end position="1161"/>
    </location>
</feature>
<comment type="catalytic activity">
    <reaction evidence="1">
        <text>Hydrolysis of (1-&gt;3)-beta-D-glucosidic linkages in (1-&gt;3)-beta-D-glucans.</text>
        <dbReference type="EC" id="3.2.1.39"/>
    </reaction>
</comment>
<feature type="region of interest" description="Disordered" evidence="9">
    <location>
        <begin position="194"/>
        <end position="325"/>
    </location>
</feature>
<name>A0A3D8SSS3_9HELO</name>
<organism evidence="13 14">
    <name type="scientific">Coleophoma cylindrospora</name>
    <dbReference type="NCBI Taxonomy" id="1849047"/>
    <lineage>
        <taxon>Eukaryota</taxon>
        <taxon>Fungi</taxon>
        <taxon>Dikarya</taxon>
        <taxon>Ascomycota</taxon>
        <taxon>Pezizomycotina</taxon>
        <taxon>Leotiomycetes</taxon>
        <taxon>Helotiales</taxon>
        <taxon>Dermateaceae</taxon>
        <taxon>Coleophoma</taxon>
    </lineage>
</organism>
<keyword evidence="10" id="KW-0732">Signal</keyword>
<evidence type="ECO:0000256" key="10">
    <source>
        <dbReference type="SAM" id="SignalP"/>
    </source>
</evidence>
<keyword evidence="4" id="KW-0378">Hydrolase</keyword>
<keyword evidence="14" id="KW-1185">Reference proteome</keyword>
<evidence type="ECO:0000256" key="7">
    <source>
        <dbReference type="ARBA" id="ARBA00023316"/>
    </source>
</evidence>
<dbReference type="InterPro" id="IPR040451">
    <property type="entry name" value="GH81_N"/>
</dbReference>
<feature type="compositionally biased region" description="Low complexity" evidence="9">
    <location>
        <begin position="281"/>
        <end position="301"/>
    </location>
</feature>
<feature type="signal peptide" evidence="10">
    <location>
        <begin position="1"/>
        <end position="17"/>
    </location>
</feature>
<dbReference type="Pfam" id="PF03639">
    <property type="entry name" value="Glyco_hydro_81"/>
    <property type="match status" value="1"/>
</dbReference>
<evidence type="ECO:0000256" key="8">
    <source>
        <dbReference type="ARBA" id="ARBA00023326"/>
    </source>
</evidence>
<dbReference type="FunFam" id="1.10.287.1170:FF:000001">
    <property type="entry name" value="Endo-1,3-beta-glucanase Engl1"/>
    <property type="match status" value="1"/>
</dbReference>
<feature type="domain" description="Glycosyl hydrolase family 81 C-terminal" evidence="12">
    <location>
        <begin position="802"/>
        <end position="1151"/>
    </location>
</feature>
<dbReference type="Gene3D" id="1.10.287.1170">
    <property type="entry name" value="glycoside hydrolase family 81 endo-[beta] glucanase"/>
    <property type="match status" value="1"/>
</dbReference>
<evidence type="ECO:0000256" key="6">
    <source>
        <dbReference type="ARBA" id="ARBA00023295"/>
    </source>
</evidence>
<feature type="compositionally biased region" description="Low complexity" evidence="9">
    <location>
        <begin position="212"/>
        <end position="226"/>
    </location>
</feature>
<keyword evidence="6" id="KW-0326">Glycosidase</keyword>
<accession>A0A3D8SSS3</accession>
<evidence type="ECO:0000256" key="4">
    <source>
        <dbReference type="ARBA" id="ARBA00022801"/>
    </source>
</evidence>
<keyword evidence="7" id="KW-0961">Cell wall biogenesis/degradation</keyword>
<keyword evidence="8" id="KW-0624">Polysaccharide degradation</keyword>
<dbReference type="Gene3D" id="1.20.5.420">
    <property type="entry name" value="Immunoglobulin FC, subunit C"/>
    <property type="match status" value="1"/>
</dbReference>
<proteinExistence type="inferred from homology"/>
<dbReference type="InterPro" id="IPR040720">
    <property type="entry name" value="GH81_C"/>
</dbReference>
<dbReference type="GO" id="GO:0009986">
    <property type="term" value="C:cell surface"/>
    <property type="evidence" value="ECO:0007669"/>
    <property type="project" value="TreeGrafter"/>
</dbReference>
<dbReference type="GO" id="GO:0042973">
    <property type="term" value="F:glucan endo-1,3-beta-D-glucosidase activity"/>
    <property type="evidence" value="ECO:0007669"/>
    <property type="project" value="UniProtKB-EC"/>
</dbReference>
<dbReference type="FunFam" id="2.70.98.30:FF:000006">
    <property type="entry name" value="Endo-1,3-beta-glucanase Engl1"/>
    <property type="match status" value="1"/>
</dbReference>
<dbReference type="InterPro" id="IPR005200">
    <property type="entry name" value="Endo-beta-glucanase"/>
</dbReference>
<dbReference type="Pfam" id="PF17652">
    <property type="entry name" value="Glyco_hydro81C"/>
    <property type="match status" value="1"/>
</dbReference>
<dbReference type="PANTHER" id="PTHR31983:SF0">
    <property type="entry name" value="GLUCAN ENDO-1,3-BETA-D-GLUCOSIDASE 2"/>
    <property type="match status" value="1"/>
</dbReference>
<dbReference type="AlphaFoldDB" id="A0A3D8SSS3"/>
<evidence type="ECO:0000256" key="9">
    <source>
        <dbReference type="SAM" id="MobiDB-lite"/>
    </source>
</evidence>
<evidence type="ECO:0000313" key="13">
    <source>
        <dbReference type="EMBL" id="RDW88818.1"/>
    </source>
</evidence>
<feature type="compositionally biased region" description="Polar residues" evidence="9">
    <location>
        <begin position="304"/>
        <end position="325"/>
    </location>
</feature>
<feature type="domain" description="Glycosyl hydrolase family 81 N-terminal" evidence="11">
    <location>
        <begin position="471"/>
        <end position="793"/>
    </location>
</feature>
<evidence type="ECO:0000259" key="12">
    <source>
        <dbReference type="Pfam" id="PF17652"/>
    </source>
</evidence>
<dbReference type="PANTHER" id="PTHR31983">
    <property type="entry name" value="ENDO-1,3(4)-BETA-GLUCANASE 1"/>
    <property type="match status" value="1"/>
</dbReference>
<feature type="compositionally biased region" description="Polar residues" evidence="9">
    <location>
        <begin position="194"/>
        <end position="211"/>
    </location>
</feature>
<evidence type="ECO:0000256" key="3">
    <source>
        <dbReference type="ARBA" id="ARBA00012780"/>
    </source>
</evidence>
<dbReference type="OrthoDB" id="4473401at2759"/>
<dbReference type="GO" id="GO:0000272">
    <property type="term" value="P:polysaccharide catabolic process"/>
    <property type="evidence" value="ECO:0007669"/>
    <property type="project" value="UniProtKB-KW"/>
</dbReference>
<dbReference type="GO" id="GO:0071555">
    <property type="term" value="P:cell wall organization"/>
    <property type="evidence" value="ECO:0007669"/>
    <property type="project" value="UniProtKB-KW"/>
</dbReference>
<sequence>MKLLFSLIFLQALAANAIPHRHRRTQDASECSAASSNASALHISGTISTSLNQVGASNPTSIAVAATFGDLSPVSGQSAVSNSAKTSLVSSVAGTARAISGAAKTVNQDIASSTILDAGVTAAASSVSGSSPPASDINDDDLIAAAFSEPGEGVAFEETLVYYNGKSPTSSMTAPAQNTVGSTRVTCQAAQATAPNTVQAAAPSSTRTTVVSGNNSASGNNPASGNTTASGNGATSENDSAPGNSAASGSTTASGGIFESGNSTAVSKSAESGNSAGSHNPSSTSPPTVATASSVHTAAPVLSQDPNHNSETVTVTPGHPDTSNGVVWIAEATGAVVHGSPGNPSGESLVLLTSILASAGGIFFASIQTSTVIRSVSVLVTSTHSGTAQVLPTLSGQTPATAGSVITNVGSIGTPGPLLQTSIHAPSKLLSATARAVTHTTSIAVTPVSNNIFQPVATNMPPSVITSRSDHPLPRLGITAQDTPVGTNKFYANFFLGTQTAGTWTHPYSVAWSKGGGASTSWGMSIQHIDANQRVYGPDPSANPVEYFICPIGIQSIVLSAVELGSSTNLTIDTITAFSANVNLLPSPGAEPAITFPLVQGMGFITAIYNGGTPILQSGVFFRTVTRANTSPKAGVTKYTIVLEDGTTWLVYASSPSGATLSFIVVSNGLVQATSNWDGIIQVAKNPGGEAEALYDAACGTYATSAALSGSVSGTTGTYSLSFSKAGFGSTLLMFALPHHIQSFSASGNKSITTLTSLQLNTTTKGIATGVIADTWTFTENLPTSMGFAPWSPSSGSPSALSPATISTILSVANSEVSQNMTSQTDLNSMYYSGKALAKFAGIIYTINDLLNDQALAQAGLADLKESFALFTSNEQQFPLVHDTAWGGIVSSASYVTGDSGVDFGNSYYNDHHFHYGYFVYAAAVIGYLDPTWLTTENVAWVNALVRDYANPSTLDTYFPVSRNFDWYHGHSWAHGLFETFDGKDEESSSEDTMSAYAIKMWGHTIGDANMEARGNLQLAVSARALQNYFLYTSNNTVEPAKFIGNKVSGIMFENKIDHTTYFGTNIEYIQGIHMIPLMPFSTLTRSQEFVTEEWNTYFSNGRADNISGGWKGILYANLAMIQPKAAWAFFSQSGFDSTWLDGGASQTWYMALAAGLGGST</sequence>
<reference evidence="13 14" key="1">
    <citation type="journal article" date="2018" name="IMA Fungus">
        <title>IMA Genome-F 9: Draft genome sequence of Annulohypoxylon stygium, Aspergillus mulundensis, Berkeleyomyces basicola (syn. Thielaviopsis basicola), Ceratocystis smalleyi, two Cercospora beticola strains, Coleophoma cylindrospora, Fusarium fracticaudum, Phialophora cf. hyalina, and Morchella septimelata.</title>
        <authorList>
            <person name="Wingfield B.D."/>
            <person name="Bills G.F."/>
            <person name="Dong Y."/>
            <person name="Huang W."/>
            <person name="Nel W.J."/>
            <person name="Swalarsk-Parry B.S."/>
            <person name="Vaghefi N."/>
            <person name="Wilken P.M."/>
            <person name="An Z."/>
            <person name="de Beer Z.W."/>
            <person name="De Vos L."/>
            <person name="Chen L."/>
            <person name="Duong T.A."/>
            <person name="Gao Y."/>
            <person name="Hammerbacher A."/>
            <person name="Kikkert J.R."/>
            <person name="Li Y."/>
            <person name="Li H."/>
            <person name="Li K."/>
            <person name="Li Q."/>
            <person name="Liu X."/>
            <person name="Ma X."/>
            <person name="Naidoo K."/>
            <person name="Pethybridge S.J."/>
            <person name="Sun J."/>
            <person name="Steenkamp E.T."/>
            <person name="van der Nest M.A."/>
            <person name="van Wyk S."/>
            <person name="Wingfield M.J."/>
            <person name="Xiong C."/>
            <person name="Yue Q."/>
            <person name="Zhang X."/>
        </authorList>
    </citation>
    <scope>NUCLEOTIDE SEQUENCE [LARGE SCALE GENOMIC DNA]</scope>
    <source>
        <strain evidence="13 14">BP6252</strain>
    </source>
</reference>
<gene>
    <name evidence="13" type="ORF">BP6252_00850</name>
</gene>
<comment type="similarity">
    <text evidence="2">Belongs to the glycosyl hydrolase 81 family.</text>
</comment>
<dbReference type="Gene3D" id="2.70.98.30">
    <property type="entry name" value="Golgi alpha-mannosidase II, domain 4"/>
    <property type="match status" value="1"/>
</dbReference>
<dbReference type="EC" id="3.2.1.39" evidence="3"/>
<dbReference type="PROSITE" id="PS52008">
    <property type="entry name" value="GH81"/>
    <property type="match status" value="1"/>
</dbReference>
<evidence type="ECO:0000256" key="1">
    <source>
        <dbReference type="ARBA" id="ARBA00000382"/>
    </source>
</evidence>
<feature type="compositionally biased region" description="Polar residues" evidence="9">
    <location>
        <begin position="227"/>
        <end position="239"/>
    </location>
</feature>
<dbReference type="Proteomes" id="UP000256645">
    <property type="component" value="Unassembled WGS sequence"/>
</dbReference>
<evidence type="ECO:0000256" key="2">
    <source>
        <dbReference type="ARBA" id="ARBA00010730"/>
    </source>
</evidence>
<comment type="caution">
    <text evidence="13">The sequence shown here is derived from an EMBL/GenBank/DDBJ whole genome shotgun (WGS) entry which is preliminary data.</text>
</comment>
<protein>
    <recommendedName>
        <fullName evidence="3">glucan endo-1,3-beta-D-glucosidase</fullName>
        <ecNumber evidence="3">3.2.1.39</ecNumber>
    </recommendedName>
</protein>
<evidence type="ECO:0000259" key="11">
    <source>
        <dbReference type="Pfam" id="PF03639"/>
    </source>
</evidence>
<dbReference type="GO" id="GO:0052861">
    <property type="term" value="F:endo-1,3(4)-beta-glucanase activity"/>
    <property type="evidence" value="ECO:0007669"/>
    <property type="project" value="InterPro"/>
</dbReference>
<feature type="compositionally biased region" description="Low complexity" evidence="9">
    <location>
        <begin position="240"/>
        <end position="256"/>
    </location>
</feature>
<dbReference type="EMBL" id="PDLM01000001">
    <property type="protein sequence ID" value="RDW88818.1"/>
    <property type="molecule type" value="Genomic_DNA"/>
</dbReference>
<keyword evidence="5" id="KW-0119">Carbohydrate metabolism</keyword>
<feature type="compositionally biased region" description="Polar residues" evidence="9">
    <location>
        <begin position="260"/>
        <end position="280"/>
    </location>
</feature>
<dbReference type="STRING" id="1849047.A0A3D8SSS3"/>
<evidence type="ECO:0000313" key="14">
    <source>
        <dbReference type="Proteomes" id="UP000256645"/>
    </source>
</evidence>